<accession>A0AAD4MSD0</accession>
<keyword evidence="1" id="KW-0812">Transmembrane</keyword>
<sequence length="212" mass="23861">MVRRYNSLNYRPIYLPFIYLLPILCILSINIHLIIAPAQPLTVERLQELCPNEKGLCWEKALDGNCFGNSLKAQVLKKKCKCSCESALHTRIQNCCRTVGRSEMKFCLPLCGYNTTVEELGSGLGLKCVSQLTTWAYCSADANDNTECCKKKGVSSECLSFCKGDVPTCDLQSIFSYQPCLMKLGSIIQCHLENLHSTPRFDPNWQAPCDWE</sequence>
<gene>
    <name evidence="3" type="ORF">DdX_17160</name>
</gene>
<protein>
    <submittedName>
        <fullName evidence="3">DB module domain-containing protein</fullName>
    </submittedName>
</protein>
<proteinExistence type="predicted"/>
<keyword evidence="1" id="KW-1133">Transmembrane helix</keyword>
<keyword evidence="4" id="KW-1185">Reference proteome</keyword>
<comment type="caution">
    <text evidence="3">The sequence shown here is derived from an EMBL/GenBank/DDBJ whole genome shotgun (WGS) entry which is preliminary data.</text>
</comment>
<evidence type="ECO:0000256" key="1">
    <source>
        <dbReference type="SAM" id="Phobius"/>
    </source>
</evidence>
<feature type="domain" description="Domain of unknown function DB" evidence="2">
    <location>
        <begin position="95"/>
        <end position="191"/>
    </location>
</feature>
<organism evidence="3 4">
    <name type="scientific">Ditylenchus destructor</name>
    <dbReference type="NCBI Taxonomy" id="166010"/>
    <lineage>
        <taxon>Eukaryota</taxon>
        <taxon>Metazoa</taxon>
        <taxon>Ecdysozoa</taxon>
        <taxon>Nematoda</taxon>
        <taxon>Chromadorea</taxon>
        <taxon>Rhabditida</taxon>
        <taxon>Tylenchina</taxon>
        <taxon>Tylenchomorpha</taxon>
        <taxon>Sphaerularioidea</taxon>
        <taxon>Anguinidae</taxon>
        <taxon>Anguininae</taxon>
        <taxon>Ditylenchus</taxon>
    </lineage>
</organism>
<evidence type="ECO:0000259" key="2">
    <source>
        <dbReference type="Pfam" id="PF01682"/>
    </source>
</evidence>
<dbReference type="Proteomes" id="UP001201812">
    <property type="component" value="Unassembled WGS sequence"/>
</dbReference>
<feature type="transmembrane region" description="Helical" evidence="1">
    <location>
        <begin position="12"/>
        <end position="35"/>
    </location>
</feature>
<dbReference type="AlphaFoldDB" id="A0AAD4MSD0"/>
<keyword evidence="1" id="KW-0472">Membrane</keyword>
<evidence type="ECO:0000313" key="3">
    <source>
        <dbReference type="EMBL" id="KAI1699705.1"/>
    </source>
</evidence>
<dbReference type="Pfam" id="PF01682">
    <property type="entry name" value="DB"/>
    <property type="match status" value="1"/>
</dbReference>
<reference evidence="3" key="1">
    <citation type="submission" date="2022-01" db="EMBL/GenBank/DDBJ databases">
        <title>Genome Sequence Resource for Two Populations of Ditylenchus destructor, the Migratory Endoparasitic Phytonematode.</title>
        <authorList>
            <person name="Zhang H."/>
            <person name="Lin R."/>
            <person name="Xie B."/>
        </authorList>
    </citation>
    <scope>NUCLEOTIDE SEQUENCE</scope>
    <source>
        <strain evidence="3">BazhouSP</strain>
    </source>
</reference>
<evidence type="ECO:0000313" key="4">
    <source>
        <dbReference type="Proteomes" id="UP001201812"/>
    </source>
</evidence>
<dbReference type="EMBL" id="JAKKPZ010000170">
    <property type="protein sequence ID" value="KAI1699705.1"/>
    <property type="molecule type" value="Genomic_DNA"/>
</dbReference>
<dbReference type="InterPro" id="IPR002602">
    <property type="entry name" value="DB"/>
</dbReference>
<name>A0AAD4MSD0_9BILA</name>